<reference evidence="1" key="1">
    <citation type="submission" date="2015-10" db="EMBL/GenBank/DDBJ databases">
        <authorList>
            <person name="Gilbert D.G."/>
        </authorList>
    </citation>
    <scope>NUCLEOTIDE SEQUENCE</scope>
</reference>
<proteinExistence type="predicted"/>
<name>A0A160TVZ1_9ZZZZ</name>
<evidence type="ECO:0000313" key="1">
    <source>
        <dbReference type="EMBL" id="CUS52892.1"/>
    </source>
</evidence>
<accession>A0A160TVZ1</accession>
<dbReference type="AlphaFoldDB" id="A0A160TVZ1"/>
<sequence length="68" mass="7495">MDEEVFNIQLRKFLKKVGIQSQREIEQAVRSAISAGTLDATEPLTSRVVLQVPAVGIDVTIEDVIKLS</sequence>
<protein>
    <submittedName>
        <fullName evidence="1">Uncharacterized protein</fullName>
    </submittedName>
</protein>
<dbReference type="Pfam" id="PF20104">
    <property type="entry name" value="DUF6494"/>
    <property type="match status" value="1"/>
</dbReference>
<dbReference type="EMBL" id="CZRL01000092">
    <property type="protein sequence ID" value="CUS52892.1"/>
    <property type="molecule type" value="Genomic_DNA"/>
</dbReference>
<dbReference type="InterPro" id="IPR045471">
    <property type="entry name" value="DUF6494"/>
</dbReference>
<gene>
    <name evidence="1" type="ORF">MGWOODY_XGa1287</name>
</gene>
<organism evidence="1">
    <name type="scientific">hydrothermal vent metagenome</name>
    <dbReference type="NCBI Taxonomy" id="652676"/>
    <lineage>
        <taxon>unclassified sequences</taxon>
        <taxon>metagenomes</taxon>
        <taxon>ecological metagenomes</taxon>
    </lineage>
</organism>